<organism evidence="1 2">
    <name type="scientific">Passalora fulva</name>
    <name type="common">Tomato leaf mold</name>
    <name type="synonym">Cladosporium fulvum</name>
    <dbReference type="NCBI Taxonomy" id="5499"/>
    <lineage>
        <taxon>Eukaryota</taxon>
        <taxon>Fungi</taxon>
        <taxon>Dikarya</taxon>
        <taxon>Ascomycota</taxon>
        <taxon>Pezizomycotina</taxon>
        <taxon>Dothideomycetes</taxon>
        <taxon>Dothideomycetidae</taxon>
        <taxon>Mycosphaerellales</taxon>
        <taxon>Mycosphaerellaceae</taxon>
        <taxon>Fulvia</taxon>
    </lineage>
</organism>
<dbReference type="RefSeq" id="XP_047758361.1">
    <property type="nucleotide sequence ID" value="XM_047902589.1"/>
</dbReference>
<dbReference type="EMBL" id="CP090164">
    <property type="protein sequence ID" value="UJO13995.1"/>
    <property type="molecule type" value="Genomic_DNA"/>
</dbReference>
<dbReference type="KEGG" id="ffu:CLAFUR5_03441"/>
<sequence>MLRATALVHPAKNPVKGCEAVCCSGFVRKEGLISLQEPNLTGNIHPLLSEKNFYHDVDYGVLDQALRMLSNMLEVSLPFYFTIFFSNLRHIQGLNDNKRSYDFYSEPQELTWEQKEKTRRALEIMSEYVMIEVGKGSSTAPTGKEHKNAFFLRECRVRIDQEVYDAVVEASKPNADPPIFAFAKDLGHELAHAAVMASRKESKLINGWEDAPAFYFDGSPIAEEGFEWELRTNGGIIEYMHSSRSMAHQLPPPKRKLKNPRVPNRVDFYQVDRVPSTFEQMIVSIDFPSRYTANLYNSSNSVIGVRGEPLDPICMGWNVRAFDIYRLSQQDYWDIDVKLIGIKALHPTRRTGYRYVSAEDGYFNPHKAVMVEEDRSPEFLSLPRQFKVEEVEEPAMADIPMYEKDDEEAAQISAEALTSTYHQNPPAVFEGHGFRLNTMPAEGFQLFEDAGFTTARCRRN</sequence>
<dbReference type="OrthoDB" id="3884299at2759"/>
<proteinExistence type="predicted"/>
<name>A0A9Q8P5D0_PASFU</name>
<reference evidence="1" key="1">
    <citation type="submission" date="2021-12" db="EMBL/GenBank/DDBJ databases">
        <authorList>
            <person name="Zaccaron A."/>
            <person name="Stergiopoulos I."/>
        </authorList>
    </citation>
    <scope>NUCLEOTIDE SEQUENCE</scope>
    <source>
        <strain evidence="1">Race5_Kim</strain>
    </source>
</reference>
<evidence type="ECO:0000313" key="1">
    <source>
        <dbReference type="EMBL" id="UJO13995.1"/>
    </source>
</evidence>
<reference evidence="1" key="2">
    <citation type="journal article" date="2022" name="Microb. Genom.">
        <title>A chromosome-scale genome assembly of the tomato pathogen Cladosporium fulvum reveals a compartmentalized genome architecture and the presence of a dispensable chromosome.</title>
        <authorList>
            <person name="Zaccaron A.Z."/>
            <person name="Chen L.H."/>
            <person name="Samaras A."/>
            <person name="Stergiopoulos I."/>
        </authorList>
    </citation>
    <scope>NUCLEOTIDE SEQUENCE</scope>
    <source>
        <strain evidence="1">Race5_Kim</strain>
    </source>
</reference>
<dbReference type="Proteomes" id="UP000756132">
    <property type="component" value="Chromosome 2"/>
</dbReference>
<dbReference type="AlphaFoldDB" id="A0A9Q8P5D0"/>
<dbReference type="GeneID" id="71983319"/>
<protein>
    <submittedName>
        <fullName evidence="1">Uncharacterized protein</fullName>
    </submittedName>
</protein>
<keyword evidence="2" id="KW-1185">Reference proteome</keyword>
<evidence type="ECO:0000313" key="2">
    <source>
        <dbReference type="Proteomes" id="UP000756132"/>
    </source>
</evidence>
<accession>A0A9Q8P5D0</accession>
<gene>
    <name evidence="1" type="ORF">CLAFUR5_03441</name>
</gene>